<evidence type="ECO:0000256" key="8">
    <source>
        <dbReference type="RuleBase" id="RU361248"/>
    </source>
</evidence>
<dbReference type="HAMAP" id="MF_04002">
    <property type="entry name" value="PPV_L1"/>
    <property type="match status" value="1"/>
</dbReference>
<dbReference type="InterPro" id="IPR002210">
    <property type="entry name" value="Capsid_L1_Papillomavir"/>
</dbReference>
<keyword evidence="6 7" id="KW-1160">Virus entry into host cell</keyword>
<comment type="function">
    <text evidence="7 8">Forms an icosahedral capsid with a T=7 symmetry and a 50 nm diameter. The capsid is composed of 72 pentamers linked to each other by disulfide bonds and associated with L2 proteins. Binds to heparan sulfate proteoglycans on cell surface of basal layer keratinocytes to provide initial virion attachment. This binding mediates a conformational change in the virus capsid that facilitates efficient infection. The virion enters the host cell via endocytosis. During virus trafficking, L1 protein dissociates from the viral DNA and the genomic DNA is released to the host nucleus. The virion assembly takes place within the cell nucleus. Encapsulates the genomic DNA together with protein L2.</text>
</comment>
<evidence type="ECO:0000313" key="9">
    <source>
        <dbReference type="EMBL" id="AFR33949.1"/>
    </source>
</evidence>
<sequence length="501" mass="56591">MAVWLPSKNKFYLPPQPVSRILSTDDYVERTALFYHASTDRLLTVGHPYYPITETTADQTIPKVSPNQFRVFRLQLPDPNNFAFGDKCVYDPESERLVWACRGLEVNRGGPLGTPITGHPLFSKYTDVENPFTAAKAVTDGRLNIGFDPKQTQMILLGCKPALGEHWKAAATCSGTTLAETECPPIELENTTIEDGDMVDIGLGNMDFASLQPNLAEAPLDVTGAICKYPDFIQMEEDLYGDRLFFFARRETLYARHMFLRGGIPGKESVPASLYKKQETASTLLNSYQAIPSGSLVSTESQLFNRPYWLQRAQGQNNGIAWHNELFLTIVDNTRGTILAINKKKTGAQENKFLNADYYDFVRHTEEFQLGLILQLCRVRLTPENLAFIHTMDPDIIDEWHLGVSQPNGALHEHYRYITSKATKCPEPTPPEPPKDRYKDLKFWVVDLSERITDQLDQTALGRKFLFQSGLGQRNTSRVSVPRPVLCRTSSCKRKRKTCAK</sequence>
<keyword evidence="8" id="KW-1145">T=7 icosahedral capsid protein</keyword>
<keyword evidence="7" id="KW-1162">Viral penetration into host cytoplasm</keyword>
<dbReference type="GO" id="GO:0005198">
    <property type="term" value="F:structural molecule activity"/>
    <property type="evidence" value="ECO:0007669"/>
    <property type="project" value="UniProtKB-UniRule"/>
</dbReference>
<dbReference type="EMBL" id="JQ692938">
    <property type="protein sequence ID" value="AFR33949.1"/>
    <property type="molecule type" value="Genomic_DNA"/>
</dbReference>
<dbReference type="Proteomes" id="UP000096427">
    <property type="component" value="Segment"/>
</dbReference>
<evidence type="ECO:0000256" key="4">
    <source>
        <dbReference type="ARBA" id="ARBA00022844"/>
    </source>
</evidence>
<feature type="disulfide bond" description="Interchain (with Cys-173)" evidence="7">
    <location>
        <position position="425"/>
    </location>
</feature>
<comment type="subcellular location">
    <subcellularLocation>
        <location evidence="7">Virion</location>
    </subcellularLocation>
    <subcellularLocation>
        <location evidence="7">Host nucleus</location>
    </subcellularLocation>
</comment>
<dbReference type="GO" id="GO:0039620">
    <property type="term" value="C:T=7 icosahedral viral capsid"/>
    <property type="evidence" value="ECO:0007669"/>
    <property type="project" value="UniProtKB-UniRule"/>
</dbReference>
<keyword evidence="2 7" id="KW-0945">Host-virus interaction</keyword>
<evidence type="ECO:0000256" key="6">
    <source>
        <dbReference type="ARBA" id="ARBA00023296"/>
    </source>
</evidence>
<keyword evidence="7" id="KW-1048">Host nucleus</keyword>
<keyword evidence="5 7" id="KW-0426">Late protein</keyword>
<evidence type="ECO:0000256" key="7">
    <source>
        <dbReference type="HAMAP-Rule" id="MF_04002"/>
    </source>
</evidence>
<keyword evidence="4 7" id="KW-0946">Virion</keyword>
<keyword evidence="1 7" id="KW-0167">Capsid protein</keyword>
<gene>
    <name evidence="7 8 9" type="primary">L1</name>
</gene>
<organism evidence="9 10">
    <name type="scientific">Miniopterus schreibersii papillomavirus 1</name>
    <dbReference type="NCBI Taxonomy" id="1195364"/>
    <lineage>
        <taxon>Viruses</taxon>
        <taxon>Monodnaviria</taxon>
        <taxon>Shotokuvirae</taxon>
        <taxon>Cossaviricota</taxon>
        <taxon>Papovaviricetes</taxon>
        <taxon>Zurhausenvirales</taxon>
        <taxon>Papillomaviridae</taxon>
        <taxon>Firstpapillomavirinae</taxon>
        <taxon>Dyotaupapillomavirus</taxon>
        <taxon>Dyotaupapillomavirus 1</taxon>
    </lineage>
</organism>
<comment type="subunit">
    <text evidence="7">Self-assembles into homopentamers. The capsid has an icosahedral symmetry and consists of 72 capsomers, with each capsomer being a pentamer of L1. Interacts with the minor capsid protein L2; this interaction is necessary for viral genome encapsidation. Interacts with protein E2; this interaction enhances E2-dependent replication and transcription activation.</text>
</comment>
<keyword evidence="7" id="KW-1164">Virus endocytosis by host</keyword>
<dbReference type="OrthoDB" id="5037at10239"/>
<dbReference type="InterPro" id="IPR011222">
    <property type="entry name" value="dsDNA_vir_gr_I_capsid"/>
</dbReference>
<dbReference type="GO" id="GO:0042025">
    <property type="term" value="C:host cell nucleus"/>
    <property type="evidence" value="ECO:0007669"/>
    <property type="project" value="UniProtKB-SubCell"/>
</dbReference>
<dbReference type="GO" id="GO:0019062">
    <property type="term" value="P:virion attachment to host cell"/>
    <property type="evidence" value="ECO:0007669"/>
    <property type="project" value="UniProtKB-UniRule"/>
</dbReference>
<protein>
    <recommendedName>
        <fullName evidence="7 8">Major capsid protein L1</fullName>
    </recommendedName>
</protein>
<evidence type="ECO:0000256" key="3">
    <source>
        <dbReference type="ARBA" id="ARBA00022804"/>
    </source>
</evidence>
<dbReference type="GO" id="GO:0075509">
    <property type="term" value="P:endocytosis involved in viral entry into host cell"/>
    <property type="evidence" value="ECO:0007669"/>
    <property type="project" value="UniProtKB-KW"/>
</dbReference>
<dbReference type="SUPFAM" id="SSF88648">
    <property type="entry name" value="Group I dsDNA viruses"/>
    <property type="match status" value="1"/>
</dbReference>
<dbReference type="PRINTS" id="PR00865">
    <property type="entry name" value="HPVCAPSIDL1"/>
</dbReference>
<name>J9R1I3_9PAPI</name>
<evidence type="ECO:0000256" key="1">
    <source>
        <dbReference type="ARBA" id="ARBA00022561"/>
    </source>
</evidence>
<dbReference type="Pfam" id="PF00500">
    <property type="entry name" value="Late_protein_L1"/>
    <property type="match status" value="1"/>
</dbReference>
<feature type="disulfide bond" description="Interchain (with Cys-425)" evidence="7">
    <location>
        <position position="173"/>
    </location>
</feature>
<dbReference type="Gene3D" id="2.60.175.20">
    <property type="entry name" value="Major capsid L1 (late) superfamily, Papillomavirus"/>
    <property type="match status" value="1"/>
</dbReference>
<proteinExistence type="inferred from homology"/>
<dbReference type="KEGG" id="vg:37618230"/>
<keyword evidence="10" id="KW-1185">Reference proteome</keyword>
<dbReference type="RefSeq" id="YP_009507278.1">
    <property type="nucleotide sequence ID" value="NC_038519.1"/>
</dbReference>
<reference evidence="9 10" key="1">
    <citation type="journal article" date="2012" name="PLoS ONE">
        <title>Identification of a novel bat papillomavirus by metagenomics.</title>
        <authorList>
            <person name="Tse H."/>
            <person name="Tsang A.K."/>
            <person name="Tsoi H.W."/>
            <person name="Leung A.S."/>
            <person name="Ho C.C."/>
            <person name="Lau S.K."/>
            <person name="Woo P.C."/>
            <person name="Yuen K.Y."/>
        </authorList>
    </citation>
    <scope>NUCLEOTIDE SEQUENCE [LARGE SCALE GENOMIC DNA]</scope>
    <source>
        <strain evidence="9">TT20F</strain>
    </source>
</reference>
<evidence type="ECO:0000256" key="5">
    <source>
        <dbReference type="ARBA" id="ARBA00022921"/>
    </source>
</evidence>
<keyword evidence="3 7" id="KW-1161">Viral attachment to host cell</keyword>
<dbReference type="GeneID" id="37618230"/>
<accession>J9R1I3</accession>
<dbReference type="InterPro" id="IPR036973">
    <property type="entry name" value="Capsid_L1_sf_Papillomavir"/>
</dbReference>
<evidence type="ECO:0000256" key="2">
    <source>
        <dbReference type="ARBA" id="ARBA00022581"/>
    </source>
</evidence>
<evidence type="ECO:0000313" key="10">
    <source>
        <dbReference type="Proteomes" id="UP000096427"/>
    </source>
</evidence>
<comment type="similarity">
    <text evidence="7 8">Belongs to the papillomaviridae L1 protein family.</text>
</comment>
<keyword evidence="7" id="KW-1015">Disulfide bond</keyword>